<dbReference type="KEGG" id="azm:DM194_02720"/>
<dbReference type="Proteomes" id="UP000249605">
    <property type="component" value="Chromosome"/>
</dbReference>
<gene>
    <name evidence="1" type="ORF">DM194_02720</name>
</gene>
<name>A0A2U9S2H9_9PROT</name>
<evidence type="ECO:0000313" key="2">
    <source>
        <dbReference type="Proteomes" id="UP000249605"/>
    </source>
</evidence>
<proteinExistence type="predicted"/>
<dbReference type="AlphaFoldDB" id="A0A2U9S2H9"/>
<organism evidence="1 2">
    <name type="scientific">Azospirillum ramasamyi</name>
    <dbReference type="NCBI Taxonomy" id="682998"/>
    <lineage>
        <taxon>Bacteria</taxon>
        <taxon>Pseudomonadati</taxon>
        <taxon>Pseudomonadota</taxon>
        <taxon>Alphaproteobacteria</taxon>
        <taxon>Rhodospirillales</taxon>
        <taxon>Azospirillaceae</taxon>
        <taxon>Azospirillum</taxon>
    </lineage>
</organism>
<sequence>MTLPTVSFLQELKRKCDEAVEAAGGERPTLTTMDKVLNFCSRNGGEVLQTAIGSGLKSGVTHMATAAGVSSGVAIPGTSVPLVMTGGVVFMPLGAVLAPWIGAATIAYKADSIFQLHDLNDMAKGRRQGLSCTCGNCSANIEYAVGKKETVVARTAIGIFTAGISELGFRTASIVKSFEKNRPKERHARSLTESGRNGCNVALATILNLVGGEGKKAIRQATTVLVCEDGWSRLKKYM</sequence>
<dbReference type="OrthoDB" id="7302710at2"/>
<dbReference type="RefSeq" id="WP_111065810.1">
    <property type="nucleotide sequence ID" value="NZ_CP029829.1"/>
</dbReference>
<keyword evidence="2" id="KW-1185">Reference proteome</keyword>
<dbReference type="EMBL" id="CP029829">
    <property type="protein sequence ID" value="AWU93267.1"/>
    <property type="molecule type" value="Genomic_DNA"/>
</dbReference>
<accession>A0A2U9S2H9</accession>
<evidence type="ECO:0000313" key="1">
    <source>
        <dbReference type="EMBL" id="AWU93267.1"/>
    </source>
</evidence>
<protein>
    <submittedName>
        <fullName evidence="1">Uncharacterized protein</fullName>
    </submittedName>
</protein>
<reference evidence="1 2" key="1">
    <citation type="journal article" date="2019" name="Int. J. Syst. Evol. Microbiol.">
        <title>Azospirillum ramasamyi sp. nov., a novel diazotrophic bacterium isolated from fermented bovine products.</title>
        <authorList>
            <person name="Anandham R."/>
            <person name="Heo J."/>
            <person name="Krishnamoorthy R."/>
            <person name="SenthilKumar M."/>
            <person name="Gopal N.O."/>
            <person name="Kim S.J."/>
            <person name="Kwon S.W."/>
        </authorList>
    </citation>
    <scope>NUCLEOTIDE SEQUENCE [LARGE SCALE GENOMIC DNA]</scope>
    <source>
        <strain evidence="1 2">M2T2B2</strain>
    </source>
</reference>